<protein>
    <submittedName>
        <fullName evidence="1">Uncharacterized protein</fullName>
    </submittedName>
</protein>
<organism evidence="1 2">
    <name type="scientific">Solanum verrucosum</name>
    <dbReference type="NCBI Taxonomy" id="315347"/>
    <lineage>
        <taxon>Eukaryota</taxon>
        <taxon>Viridiplantae</taxon>
        <taxon>Streptophyta</taxon>
        <taxon>Embryophyta</taxon>
        <taxon>Tracheophyta</taxon>
        <taxon>Spermatophyta</taxon>
        <taxon>Magnoliopsida</taxon>
        <taxon>eudicotyledons</taxon>
        <taxon>Gunneridae</taxon>
        <taxon>Pentapetalae</taxon>
        <taxon>asterids</taxon>
        <taxon>lamiids</taxon>
        <taxon>Solanales</taxon>
        <taxon>Solanaceae</taxon>
        <taxon>Solanoideae</taxon>
        <taxon>Solaneae</taxon>
        <taxon>Solanum</taxon>
    </lineage>
</organism>
<reference evidence="1" key="1">
    <citation type="submission" date="2023-08" db="EMBL/GenBank/DDBJ databases">
        <title>A de novo genome assembly of Solanum verrucosum Schlechtendal, a Mexican diploid species geographically isolated from the other diploid A-genome species in potato relatives.</title>
        <authorList>
            <person name="Hosaka K."/>
        </authorList>
    </citation>
    <scope>NUCLEOTIDE SEQUENCE</scope>
    <source>
        <tissue evidence="1">Young leaves</tissue>
    </source>
</reference>
<gene>
    <name evidence="1" type="ORF">MTR67_016777</name>
</gene>
<proteinExistence type="predicted"/>
<dbReference type="Proteomes" id="UP001234989">
    <property type="component" value="Chromosome 4"/>
</dbReference>
<name>A0AAF0TJX0_SOLVR</name>
<evidence type="ECO:0000313" key="1">
    <source>
        <dbReference type="EMBL" id="WMV23392.1"/>
    </source>
</evidence>
<dbReference type="EMBL" id="CP133615">
    <property type="protein sequence ID" value="WMV23392.1"/>
    <property type="molecule type" value="Genomic_DNA"/>
</dbReference>
<evidence type="ECO:0000313" key="2">
    <source>
        <dbReference type="Proteomes" id="UP001234989"/>
    </source>
</evidence>
<accession>A0AAF0TJX0</accession>
<dbReference type="AlphaFoldDB" id="A0AAF0TJX0"/>
<keyword evidence="2" id="KW-1185">Reference proteome</keyword>
<sequence length="85" mass="9285">MLTDSSKEESLPLSDLDLDLLVDAAGEIILRHYLARGSVFKVSDANVPLWTNIAAEAEKAMISLILKDLPYHAVCGKQSGWNNNS</sequence>